<proteinExistence type="predicted"/>
<organism evidence="1 2">
    <name type="scientific">Dictyobacter aurantiacus</name>
    <dbReference type="NCBI Taxonomy" id="1936993"/>
    <lineage>
        <taxon>Bacteria</taxon>
        <taxon>Bacillati</taxon>
        <taxon>Chloroflexota</taxon>
        <taxon>Ktedonobacteria</taxon>
        <taxon>Ktedonobacterales</taxon>
        <taxon>Dictyobacteraceae</taxon>
        <taxon>Dictyobacter</taxon>
    </lineage>
</organism>
<dbReference type="InterPro" id="IPR017850">
    <property type="entry name" value="Alkaline_phosphatase_core_sf"/>
</dbReference>
<dbReference type="Pfam" id="PF01663">
    <property type="entry name" value="Phosphodiest"/>
    <property type="match status" value="1"/>
</dbReference>
<dbReference type="RefSeq" id="WP_218030937.1">
    <property type="nucleotide sequence ID" value="NZ_BIFQ01000001.1"/>
</dbReference>
<evidence type="ECO:0008006" key="3">
    <source>
        <dbReference type="Google" id="ProtNLM"/>
    </source>
</evidence>
<comment type="caution">
    <text evidence="1">The sequence shown here is derived from an EMBL/GenBank/DDBJ whole genome shotgun (WGS) entry which is preliminary data.</text>
</comment>
<dbReference type="InterPro" id="IPR002591">
    <property type="entry name" value="Phosphodiest/P_Trfase"/>
</dbReference>
<dbReference type="Proteomes" id="UP000287224">
    <property type="component" value="Unassembled WGS sequence"/>
</dbReference>
<evidence type="ECO:0000313" key="1">
    <source>
        <dbReference type="EMBL" id="GCE06767.1"/>
    </source>
</evidence>
<evidence type="ECO:0000313" key="2">
    <source>
        <dbReference type="Proteomes" id="UP000287224"/>
    </source>
</evidence>
<dbReference type="EMBL" id="BIFQ01000001">
    <property type="protein sequence ID" value="GCE06767.1"/>
    <property type="molecule type" value="Genomic_DNA"/>
</dbReference>
<dbReference type="Gene3D" id="3.40.720.10">
    <property type="entry name" value="Alkaline Phosphatase, subunit A"/>
    <property type="match status" value="1"/>
</dbReference>
<name>A0A401ZIU2_9CHLR</name>
<protein>
    <recommendedName>
        <fullName evidence="3">Alkaline phosphatase family protein</fullName>
    </recommendedName>
</protein>
<gene>
    <name evidence="1" type="ORF">KDAU_40960</name>
</gene>
<accession>A0A401ZIU2</accession>
<dbReference type="SUPFAM" id="SSF53649">
    <property type="entry name" value="Alkaline phosphatase-like"/>
    <property type="match status" value="1"/>
</dbReference>
<keyword evidence="2" id="KW-1185">Reference proteome</keyword>
<reference evidence="2" key="1">
    <citation type="submission" date="2018-12" db="EMBL/GenBank/DDBJ databases">
        <title>Tengunoibacter tsumagoiensis gen. nov., sp. nov., Dictyobacter kobayashii sp. nov., D. alpinus sp. nov., and D. joshuensis sp. nov. and description of Dictyobacteraceae fam. nov. within the order Ktedonobacterales isolated from Tengu-no-mugimeshi.</title>
        <authorList>
            <person name="Wang C.M."/>
            <person name="Zheng Y."/>
            <person name="Sakai Y."/>
            <person name="Toyoda A."/>
            <person name="Minakuchi Y."/>
            <person name="Abe K."/>
            <person name="Yokota A."/>
            <person name="Yabe S."/>
        </authorList>
    </citation>
    <scope>NUCLEOTIDE SEQUENCE [LARGE SCALE GENOMIC DNA]</scope>
    <source>
        <strain evidence="2">S-27</strain>
    </source>
</reference>
<dbReference type="AlphaFoldDB" id="A0A401ZIU2"/>
<sequence length="133" mass="14756">MKKYRGIVLVAAVILAIGLTSIPFIQNVQASSEDVHNSRHHVLLLSIDGFHAQDLARYVRLNPNSTLAKLSQNGVTYTNASTSKPSDSFPGILSMTTRPGPRSYTMGMEKIRFISWHPVDDDWRIAPYNGCVL</sequence>